<name>A0ACB9MGG1_BAUVA</name>
<comment type="caution">
    <text evidence="1">The sequence shown here is derived from an EMBL/GenBank/DDBJ whole genome shotgun (WGS) entry which is preliminary data.</text>
</comment>
<evidence type="ECO:0000313" key="1">
    <source>
        <dbReference type="EMBL" id="KAI4323215.1"/>
    </source>
</evidence>
<reference evidence="1 2" key="1">
    <citation type="journal article" date="2022" name="DNA Res.">
        <title>Chromosomal-level genome assembly of the orchid tree Bauhinia variegata (Leguminosae; Cercidoideae) supports the allotetraploid origin hypothesis of Bauhinia.</title>
        <authorList>
            <person name="Zhong Y."/>
            <person name="Chen Y."/>
            <person name="Zheng D."/>
            <person name="Pang J."/>
            <person name="Liu Y."/>
            <person name="Luo S."/>
            <person name="Meng S."/>
            <person name="Qian L."/>
            <person name="Wei D."/>
            <person name="Dai S."/>
            <person name="Zhou R."/>
        </authorList>
    </citation>
    <scope>NUCLEOTIDE SEQUENCE [LARGE SCALE GENOMIC DNA]</scope>
    <source>
        <strain evidence="1">BV-YZ2020</strain>
    </source>
</reference>
<dbReference type="EMBL" id="CM039434">
    <property type="protein sequence ID" value="KAI4323215.1"/>
    <property type="molecule type" value="Genomic_DNA"/>
</dbReference>
<dbReference type="Proteomes" id="UP000828941">
    <property type="component" value="Chromosome 9"/>
</dbReference>
<accession>A0ACB9MGG1</accession>
<sequence>MERFELFIYLFIFFSIHVSPSHTTLKPCNRGDRASRATGLPPTMTEPPLSFVGQCYSWSFSVVCRRPYSCSLLLVGGLRFSSVHRAVEAKVHHECRGHELQSWGFIGPEMGLYSSLHIIHFLFFFYYQYGFRSEAILQLVRALWLQFSRWMV</sequence>
<proteinExistence type="predicted"/>
<protein>
    <submittedName>
        <fullName evidence="1">Uncharacterized protein</fullName>
    </submittedName>
</protein>
<keyword evidence="2" id="KW-1185">Reference proteome</keyword>
<evidence type="ECO:0000313" key="2">
    <source>
        <dbReference type="Proteomes" id="UP000828941"/>
    </source>
</evidence>
<organism evidence="1 2">
    <name type="scientific">Bauhinia variegata</name>
    <name type="common">Purple orchid tree</name>
    <name type="synonym">Phanera variegata</name>
    <dbReference type="NCBI Taxonomy" id="167791"/>
    <lineage>
        <taxon>Eukaryota</taxon>
        <taxon>Viridiplantae</taxon>
        <taxon>Streptophyta</taxon>
        <taxon>Embryophyta</taxon>
        <taxon>Tracheophyta</taxon>
        <taxon>Spermatophyta</taxon>
        <taxon>Magnoliopsida</taxon>
        <taxon>eudicotyledons</taxon>
        <taxon>Gunneridae</taxon>
        <taxon>Pentapetalae</taxon>
        <taxon>rosids</taxon>
        <taxon>fabids</taxon>
        <taxon>Fabales</taxon>
        <taxon>Fabaceae</taxon>
        <taxon>Cercidoideae</taxon>
        <taxon>Cercideae</taxon>
        <taxon>Bauhiniinae</taxon>
        <taxon>Bauhinia</taxon>
    </lineage>
</organism>
<gene>
    <name evidence="1" type="ORF">L6164_022839</name>
</gene>